<keyword evidence="2" id="KW-0472">Membrane</keyword>
<reference evidence="4 5" key="1">
    <citation type="submission" date="2019-02" db="EMBL/GenBank/DDBJ databases">
        <title>Sequencing the genomes of 1000 actinobacteria strains.</title>
        <authorList>
            <person name="Klenk H.-P."/>
        </authorList>
    </citation>
    <scope>NUCLEOTIDE SEQUENCE [LARGE SCALE GENOMIC DNA]</scope>
    <source>
        <strain evidence="4 5">DSM 45612</strain>
    </source>
</reference>
<evidence type="ECO:0008006" key="6">
    <source>
        <dbReference type="Google" id="ProtNLM"/>
    </source>
</evidence>
<evidence type="ECO:0000256" key="2">
    <source>
        <dbReference type="SAM" id="Phobius"/>
    </source>
</evidence>
<dbReference type="Proteomes" id="UP000294114">
    <property type="component" value="Unassembled WGS sequence"/>
</dbReference>
<feature type="chain" id="PRO_5020452026" description="MYXO-CTERM domain-containing protein" evidence="3">
    <location>
        <begin position="27"/>
        <end position="163"/>
    </location>
</feature>
<evidence type="ECO:0000313" key="5">
    <source>
        <dbReference type="Proteomes" id="UP000294114"/>
    </source>
</evidence>
<evidence type="ECO:0000313" key="4">
    <source>
        <dbReference type="EMBL" id="RZU77820.1"/>
    </source>
</evidence>
<comment type="caution">
    <text evidence="4">The sequence shown here is derived from an EMBL/GenBank/DDBJ whole genome shotgun (WGS) entry which is preliminary data.</text>
</comment>
<feature type="compositionally biased region" description="Basic and acidic residues" evidence="1">
    <location>
        <begin position="47"/>
        <end position="121"/>
    </location>
</feature>
<feature type="signal peptide" evidence="3">
    <location>
        <begin position="1"/>
        <end position="26"/>
    </location>
</feature>
<evidence type="ECO:0000256" key="3">
    <source>
        <dbReference type="SAM" id="SignalP"/>
    </source>
</evidence>
<keyword evidence="2" id="KW-1133">Transmembrane helix</keyword>
<feature type="transmembrane region" description="Helical" evidence="2">
    <location>
        <begin position="135"/>
        <end position="154"/>
    </location>
</feature>
<accession>A0A4Q8BIC4</accession>
<sequence length="163" mass="17752">MLGKVVAGAALGGASLLLFSPGAAYAAGHAYTGNVAKPQVSLLESCPEDHGDWDHKDKDHDNKDHDGKDRDRKDEDRDNKDHDGKDRDHRDRDNKDEDRKDQDRRDHDDRDRCMPRGHVDGGDGGMTTTSLDRGMAASGVGVIGAAALGGMVLLRRRRANDLS</sequence>
<proteinExistence type="predicted"/>
<keyword evidence="2" id="KW-0812">Transmembrane</keyword>
<name>A0A4Q8BIC4_9ACTN</name>
<organism evidence="4 5">
    <name type="scientific">Micromonospora kangleipakensis</name>
    <dbReference type="NCBI Taxonomy" id="1077942"/>
    <lineage>
        <taxon>Bacteria</taxon>
        <taxon>Bacillati</taxon>
        <taxon>Actinomycetota</taxon>
        <taxon>Actinomycetes</taxon>
        <taxon>Micromonosporales</taxon>
        <taxon>Micromonosporaceae</taxon>
        <taxon>Micromonospora</taxon>
    </lineage>
</organism>
<feature type="region of interest" description="Disordered" evidence="1">
    <location>
        <begin position="42"/>
        <end position="131"/>
    </location>
</feature>
<protein>
    <recommendedName>
        <fullName evidence="6">MYXO-CTERM domain-containing protein</fullName>
    </recommendedName>
</protein>
<dbReference type="AlphaFoldDB" id="A0A4Q8BIC4"/>
<keyword evidence="3" id="KW-0732">Signal</keyword>
<keyword evidence="5" id="KW-1185">Reference proteome</keyword>
<gene>
    <name evidence="4" type="ORF">EV384_6562</name>
</gene>
<dbReference type="EMBL" id="SHLD01000001">
    <property type="protein sequence ID" value="RZU77820.1"/>
    <property type="molecule type" value="Genomic_DNA"/>
</dbReference>
<evidence type="ECO:0000256" key="1">
    <source>
        <dbReference type="SAM" id="MobiDB-lite"/>
    </source>
</evidence>